<name>A0A9D4UD97_ADICA</name>
<evidence type="ECO:0000313" key="3">
    <source>
        <dbReference type="Proteomes" id="UP000886520"/>
    </source>
</evidence>
<feature type="region of interest" description="Disordered" evidence="1">
    <location>
        <begin position="29"/>
        <end position="62"/>
    </location>
</feature>
<evidence type="ECO:0000256" key="1">
    <source>
        <dbReference type="SAM" id="MobiDB-lite"/>
    </source>
</evidence>
<dbReference type="EMBL" id="JABFUD020000018">
    <property type="protein sequence ID" value="KAI5065893.1"/>
    <property type="molecule type" value="Genomic_DNA"/>
</dbReference>
<reference evidence="2" key="1">
    <citation type="submission" date="2021-01" db="EMBL/GenBank/DDBJ databases">
        <title>Adiantum capillus-veneris genome.</title>
        <authorList>
            <person name="Fang Y."/>
            <person name="Liao Q."/>
        </authorList>
    </citation>
    <scope>NUCLEOTIDE SEQUENCE</scope>
    <source>
        <strain evidence="2">H3</strain>
        <tissue evidence="2">Leaf</tissue>
    </source>
</reference>
<dbReference type="Proteomes" id="UP000886520">
    <property type="component" value="Chromosome 18"/>
</dbReference>
<dbReference type="AlphaFoldDB" id="A0A9D4UD97"/>
<proteinExistence type="predicted"/>
<sequence length="147" mass="16418">MHEPACNWSSVFQGENACQVRSQDMLAAARDASVADDPVPFSSSSPSPPQANSPPSLLQRDPPSCFIQKVSQRHPYTLEASTRQNSSLVDCCELYCNTKEPSTILPQVVRVRGKPKLQRSLIFASPIALYFFYDLDPQLWIPLHLLE</sequence>
<gene>
    <name evidence="2" type="ORF">GOP47_0018517</name>
</gene>
<evidence type="ECO:0000313" key="2">
    <source>
        <dbReference type="EMBL" id="KAI5065893.1"/>
    </source>
</evidence>
<protein>
    <submittedName>
        <fullName evidence="2">Uncharacterized protein</fullName>
    </submittedName>
</protein>
<accession>A0A9D4UD97</accession>
<organism evidence="2 3">
    <name type="scientific">Adiantum capillus-veneris</name>
    <name type="common">Maidenhair fern</name>
    <dbReference type="NCBI Taxonomy" id="13818"/>
    <lineage>
        <taxon>Eukaryota</taxon>
        <taxon>Viridiplantae</taxon>
        <taxon>Streptophyta</taxon>
        <taxon>Embryophyta</taxon>
        <taxon>Tracheophyta</taxon>
        <taxon>Polypodiopsida</taxon>
        <taxon>Polypodiidae</taxon>
        <taxon>Polypodiales</taxon>
        <taxon>Pteridineae</taxon>
        <taxon>Pteridaceae</taxon>
        <taxon>Vittarioideae</taxon>
        <taxon>Adiantum</taxon>
    </lineage>
</organism>
<keyword evidence="3" id="KW-1185">Reference proteome</keyword>
<comment type="caution">
    <text evidence="2">The sequence shown here is derived from an EMBL/GenBank/DDBJ whole genome shotgun (WGS) entry which is preliminary data.</text>
</comment>